<comment type="similarity">
    <text evidence="12">Belongs to the pannexin family.</text>
</comment>
<feature type="transmembrane region" description="Helical" evidence="12">
    <location>
        <begin position="177"/>
        <end position="199"/>
    </location>
</feature>
<keyword evidence="9 12" id="KW-0406">Ion transport</keyword>
<dbReference type="PRINTS" id="PR01262">
    <property type="entry name" value="INNEXIN"/>
</dbReference>
<feature type="transmembrane region" description="Helical" evidence="12">
    <location>
        <begin position="268"/>
        <end position="296"/>
    </location>
</feature>
<keyword evidence="5 12" id="KW-0812">Transmembrane</keyword>
<dbReference type="GO" id="GO:0007602">
    <property type="term" value="P:phototransduction"/>
    <property type="evidence" value="ECO:0007669"/>
    <property type="project" value="TreeGrafter"/>
</dbReference>
<keyword evidence="8 12" id="KW-1133">Transmembrane helix</keyword>
<dbReference type="GO" id="GO:0005243">
    <property type="term" value="F:gap junction channel activity"/>
    <property type="evidence" value="ECO:0007669"/>
    <property type="project" value="TreeGrafter"/>
</dbReference>
<dbReference type="Proteomes" id="UP000728032">
    <property type="component" value="Unassembled WGS sequence"/>
</dbReference>
<reference evidence="13" key="1">
    <citation type="submission" date="2020-11" db="EMBL/GenBank/DDBJ databases">
        <authorList>
            <person name="Tran Van P."/>
        </authorList>
    </citation>
    <scope>NUCLEOTIDE SEQUENCE</scope>
</reference>
<evidence type="ECO:0000256" key="4">
    <source>
        <dbReference type="ARBA" id="ARBA00022475"/>
    </source>
</evidence>
<evidence type="ECO:0000256" key="2">
    <source>
        <dbReference type="ARBA" id="ARBA00004651"/>
    </source>
</evidence>
<sequence length="376" mass="44239">MVFELFGSVRRLVKLDEVCIDNNVFRLHYKATVIFLIAFSLLVTSNQYFGDPIDCIQRDDIPTNLLDTYCWIHATFTLPDALNKKVGVEVPHPGIDKYTPGEKRVYHKYYQWVCFVLFLQSVMFYIPRYLWKLWEGGRLRSLVLGLNSPIMQDKEKSEQIGLLVHYLKANMRYHNSYFFYFVVCEVLNFVNVIIQMYLIDAFLGGAFSTYGLDVLKYTEMDQEARVDPMIAVFPRMTKCTFHRFGSSGDVQKHDALCILPLNIVNEKIYIFLWFWFVFLAIISGIILIYRFVIIFFPHLRYVTLRSRARLTDRNHLRLVMEVAKIGDWFLLYLLCKNMDGQHYRELMQEYSKEIVEDGSGKNLLKFNEKEGLTPSA</sequence>
<evidence type="ECO:0000256" key="1">
    <source>
        <dbReference type="ARBA" id="ARBA00004610"/>
    </source>
</evidence>
<accession>A0A7R9Q990</accession>
<dbReference type="Pfam" id="PF00876">
    <property type="entry name" value="Innexin"/>
    <property type="match status" value="1"/>
</dbReference>
<dbReference type="GO" id="GO:0034220">
    <property type="term" value="P:monoatomic ion transmembrane transport"/>
    <property type="evidence" value="ECO:0007669"/>
    <property type="project" value="UniProtKB-KW"/>
</dbReference>
<dbReference type="OrthoDB" id="5867527at2759"/>
<dbReference type="PROSITE" id="PS51013">
    <property type="entry name" value="PANNEXIN"/>
    <property type="match status" value="1"/>
</dbReference>
<evidence type="ECO:0000256" key="6">
    <source>
        <dbReference type="ARBA" id="ARBA00022868"/>
    </source>
</evidence>
<proteinExistence type="inferred from homology"/>
<protein>
    <recommendedName>
        <fullName evidence="12">Innexin</fullName>
    </recommendedName>
</protein>
<keyword evidence="11 12" id="KW-0407">Ion channel</keyword>
<dbReference type="GO" id="GO:0005886">
    <property type="term" value="C:plasma membrane"/>
    <property type="evidence" value="ECO:0007669"/>
    <property type="project" value="UniProtKB-SubCell"/>
</dbReference>
<feature type="transmembrane region" description="Helical" evidence="12">
    <location>
        <begin position="31"/>
        <end position="49"/>
    </location>
</feature>
<evidence type="ECO:0000256" key="3">
    <source>
        <dbReference type="ARBA" id="ARBA00022448"/>
    </source>
</evidence>
<evidence type="ECO:0000256" key="7">
    <source>
        <dbReference type="ARBA" id="ARBA00022949"/>
    </source>
</evidence>
<feature type="transmembrane region" description="Helical" evidence="12">
    <location>
        <begin position="109"/>
        <end position="131"/>
    </location>
</feature>
<evidence type="ECO:0000256" key="12">
    <source>
        <dbReference type="RuleBase" id="RU010713"/>
    </source>
</evidence>
<keyword evidence="3 12" id="KW-0813">Transport</keyword>
<comment type="function">
    <text evidence="12">Structural component of the gap junctions.</text>
</comment>
<evidence type="ECO:0000256" key="11">
    <source>
        <dbReference type="ARBA" id="ARBA00023303"/>
    </source>
</evidence>
<dbReference type="PANTHER" id="PTHR11893">
    <property type="entry name" value="INNEXIN"/>
    <property type="match status" value="1"/>
</dbReference>
<keyword evidence="10 12" id="KW-0472">Membrane</keyword>
<keyword evidence="4" id="KW-1003">Cell membrane</keyword>
<dbReference type="InterPro" id="IPR000990">
    <property type="entry name" value="Innexin"/>
</dbReference>
<evidence type="ECO:0000313" key="13">
    <source>
        <dbReference type="EMBL" id="CAD7637349.1"/>
    </source>
</evidence>
<organism evidence="13">
    <name type="scientific">Oppiella nova</name>
    <dbReference type="NCBI Taxonomy" id="334625"/>
    <lineage>
        <taxon>Eukaryota</taxon>
        <taxon>Metazoa</taxon>
        <taxon>Ecdysozoa</taxon>
        <taxon>Arthropoda</taxon>
        <taxon>Chelicerata</taxon>
        <taxon>Arachnida</taxon>
        <taxon>Acari</taxon>
        <taxon>Acariformes</taxon>
        <taxon>Sarcoptiformes</taxon>
        <taxon>Oribatida</taxon>
        <taxon>Brachypylina</taxon>
        <taxon>Oppioidea</taxon>
        <taxon>Oppiidae</taxon>
        <taxon>Oppiella</taxon>
    </lineage>
</organism>
<keyword evidence="6" id="KW-0303">Gap junction</keyword>
<comment type="subcellular location">
    <subcellularLocation>
        <location evidence="1">Cell junction</location>
        <location evidence="1">Gap junction</location>
    </subcellularLocation>
    <subcellularLocation>
        <location evidence="2 12">Cell membrane</location>
        <topology evidence="2 12">Multi-pass membrane protein</topology>
    </subcellularLocation>
</comment>
<evidence type="ECO:0000313" key="14">
    <source>
        <dbReference type="Proteomes" id="UP000728032"/>
    </source>
</evidence>
<dbReference type="PANTHER" id="PTHR11893:SF41">
    <property type="entry name" value="INNEXIN INX2"/>
    <property type="match status" value="1"/>
</dbReference>
<name>A0A7R9Q990_9ACAR</name>
<dbReference type="EMBL" id="OC914902">
    <property type="protein sequence ID" value="CAD7637349.1"/>
    <property type="molecule type" value="Genomic_DNA"/>
</dbReference>
<evidence type="ECO:0000256" key="8">
    <source>
        <dbReference type="ARBA" id="ARBA00022989"/>
    </source>
</evidence>
<dbReference type="AlphaFoldDB" id="A0A7R9Q990"/>
<evidence type="ECO:0000256" key="10">
    <source>
        <dbReference type="ARBA" id="ARBA00023136"/>
    </source>
</evidence>
<evidence type="ECO:0000256" key="9">
    <source>
        <dbReference type="ARBA" id="ARBA00023065"/>
    </source>
</evidence>
<keyword evidence="7" id="KW-0965">Cell junction</keyword>
<evidence type="ECO:0000256" key="5">
    <source>
        <dbReference type="ARBA" id="ARBA00022692"/>
    </source>
</evidence>
<gene>
    <name evidence="12" type="primary">inx</name>
    <name evidence="13" type="ORF">ONB1V03_LOCUS762</name>
</gene>
<dbReference type="EMBL" id="CAJPVJ010000077">
    <property type="protein sequence ID" value="CAG2160324.1"/>
    <property type="molecule type" value="Genomic_DNA"/>
</dbReference>
<dbReference type="GO" id="GO:0005921">
    <property type="term" value="C:gap junction"/>
    <property type="evidence" value="ECO:0007669"/>
    <property type="project" value="UniProtKB-SubCell"/>
</dbReference>
<keyword evidence="14" id="KW-1185">Reference proteome</keyword>